<comment type="cofactor">
    <cofactor evidence="1">
        <name>Mn(2+)</name>
        <dbReference type="ChEBI" id="CHEBI:29035"/>
    </cofactor>
</comment>
<evidence type="ECO:0000259" key="9">
    <source>
        <dbReference type="SMART" id="SM01274"/>
    </source>
</evidence>
<proteinExistence type="inferred from homology"/>
<evidence type="ECO:0000256" key="1">
    <source>
        <dbReference type="ARBA" id="ARBA00001936"/>
    </source>
</evidence>
<dbReference type="InterPro" id="IPR012301">
    <property type="entry name" value="Malic_N_dom"/>
</dbReference>
<keyword evidence="3 7" id="KW-0479">Metal-binding</keyword>
<dbReference type="AlphaFoldDB" id="A0A975FIW1"/>
<accession>A0A975FIW1</accession>
<sequence length="393" mass="43210">MSINIKEEALKLCEKYKGKLEIKNKFEVNNMHDLSLAYTPGVAEPCIKIAEDPENVYKYTTKGNNVAVISNGTAVLGLGNIGALASIPVMEGKSFLFKAFGNIDAFPICIDSEDPDEIINIVAKISSIFGGINLEDFKAPECFYIEEKLKEKLDIPVFHDDQHGTAIVVAAGIINALKVVKKRMQDVEIVVIGSGSAGMAITKMLLLLKPKNIVIVDKDGIVQKDCTWLNKYQREILSQINLNNEKGFLNDALKNKDIVIGVSKGNILNAEMIKTMNKDSIVFSLANPVPEITTYEEAKKGNAKVVATGRSDFPNQINNLLVFPGIFRGVLDAKATKITEEMKLVAIEAITSLIPDEELHETNIVPSIFDKRVTEVIAEAVCKKAIETKMTRK</sequence>
<dbReference type="InterPro" id="IPR036291">
    <property type="entry name" value="NAD(P)-bd_dom_sf"/>
</dbReference>
<evidence type="ECO:0000256" key="4">
    <source>
        <dbReference type="ARBA" id="ARBA00023002"/>
    </source>
</evidence>
<dbReference type="GO" id="GO:0051287">
    <property type="term" value="F:NAD binding"/>
    <property type="evidence" value="ECO:0007669"/>
    <property type="project" value="InterPro"/>
</dbReference>
<feature type="binding site" evidence="7">
    <location>
        <position position="136"/>
    </location>
    <ligand>
        <name>a divalent metal cation</name>
        <dbReference type="ChEBI" id="CHEBI:60240"/>
    </ligand>
</feature>
<dbReference type="GO" id="GO:0004470">
    <property type="term" value="F:malic enzyme activity"/>
    <property type="evidence" value="ECO:0007669"/>
    <property type="project" value="InterPro"/>
</dbReference>
<dbReference type="InterPro" id="IPR046346">
    <property type="entry name" value="Aminoacid_DH-like_N_sf"/>
</dbReference>
<dbReference type="Gene3D" id="3.40.50.720">
    <property type="entry name" value="NAD(P)-binding Rossmann-like Domain"/>
    <property type="match status" value="1"/>
</dbReference>
<dbReference type="SMART" id="SM00919">
    <property type="entry name" value="Malic_M"/>
    <property type="match status" value="1"/>
</dbReference>
<dbReference type="EMBL" id="CP054393">
    <property type="protein sequence ID" value="QTX02684.1"/>
    <property type="molecule type" value="Genomic_DNA"/>
</dbReference>
<feature type="domain" description="Malic enzyme N-terminal" evidence="9">
    <location>
        <begin position="17"/>
        <end position="150"/>
    </location>
</feature>
<dbReference type="InterPro" id="IPR051674">
    <property type="entry name" value="Malate_Decarboxylase"/>
</dbReference>
<feature type="binding site" evidence="6">
    <location>
        <position position="287"/>
    </location>
    <ligand>
        <name>(S)-malate</name>
        <dbReference type="ChEBI" id="CHEBI:15589"/>
    </ligand>
</feature>
<feature type="binding site" evidence="7">
    <location>
        <position position="161"/>
    </location>
    <ligand>
        <name>a divalent metal cation</name>
        <dbReference type="ChEBI" id="CHEBI:60240"/>
    </ligand>
</feature>
<dbReference type="InterPro" id="IPR037062">
    <property type="entry name" value="Malic_N_dom_sf"/>
</dbReference>
<name>A0A975FIW1_LOWBP</name>
<dbReference type="KEGG" id="pluf:LFWB_1140"/>
<evidence type="ECO:0000256" key="6">
    <source>
        <dbReference type="PIRSR" id="PIRSR000106-2"/>
    </source>
</evidence>
<dbReference type="Gene3D" id="3.40.50.10380">
    <property type="entry name" value="Malic enzyme, N-terminal domain"/>
    <property type="match status" value="1"/>
</dbReference>
<dbReference type="InterPro" id="IPR045213">
    <property type="entry name" value="Malic_NAD-bd_bact_type"/>
</dbReference>
<dbReference type="PIRSF" id="PIRSF000106">
    <property type="entry name" value="ME"/>
    <property type="match status" value="1"/>
</dbReference>
<dbReference type="GO" id="GO:0016616">
    <property type="term" value="F:oxidoreductase activity, acting on the CH-OH group of donors, NAD or NADP as acceptor"/>
    <property type="evidence" value="ECO:0007669"/>
    <property type="project" value="InterPro"/>
</dbReference>
<dbReference type="InterPro" id="IPR001891">
    <property type="entry name" value="Malic_OxRdtase"/>
</dbReference>
<dbReference type="Pfam" id="PF00390">
    <property type="entry name" value="malic"/>
    <property type="match status" value="1"/>
</dbReference>
<dbReference type="CDD" id="cd05311">
    <property type="entry name" value="NAD_bind_2_malic_enz"/>
    <property type="match status" value="1"/>
</dbReference>
<organism evidence="10 11">
    <name type="scientific">Loofah witches'-broom phytoplasma</name>
    <dbReference type="NCBI Taxonomy" id="35773"/>
    <lineage>
        <taxon>Bacteria</taxon>
        <taxon>Bacillati</taxon>
        <taxon>Mycoplasmatota</taxon>
        <taxon>Mollicutes</taxon>
        <taxon>Acholeplasmatales</taxon>
        <taxon>Acholeplasmataceae</taxon>
        <taxon>Candidatus Phytoplasma</taxon>
        <taxon>16SrVIII (Loofah witches'-broom group)</taxon>
    </lineage>
</organism>
<dbReference type="InterPro" id="IPR012302">
    <property type="entry name" value="Malic_NAD-bd"/>
</dbReference>
<evidence type="ECO:0000259" key="8">
    <source>
        <dbReference type="SMART" id="SM00919"/>
    </source>
</evidence>
<comment type="cofactor">
    <cofactor evidence="7">
        <name>Mg(2+)</name>
        <dbReference type="ChEBI" id="CHEBI:18420"/>
    </cofactor>
    <cofactor evidence="7">
        <name>Mn(2+)</name>
        <dbReference type="ChEBI" id="CHEBI:29035"/>
    </cofactor>
    <text evidence="7">Divalent metal cations. Prefers magnesium or manganese.</text>
</comment>
<evidence type="ECO:0000256" key="2">
    <source>
        <dbReference type="ARBA" id="ARBA00008785"/>
    </source>
</evidence>
<evidence type="ECO:0000256" key="3">
    <source>
        <dbReference type="ARBA" id="ARBA00022723"/>
    </source>
</evidence>
<keyword evidence="4" id="KW-0560">Oxidoreductase</keyword>
<dbReference type="Proteomes" id="UP000672038">
    <property type="component" value="Chromosome"/>
</dbReference>
<feature type="domain" description="Malic enzyme NAD-binding" evidence="8">
    <location>
        <begin position="162"/>
        <end position="386"/>
    </location>
</feature>
<protein>
    <submittedName>
        <fullName evidence="10">Malate dehydrogenase (Oxaloacetate-decarboxylating)</fullName>
    </submittedName>
</protein>
<feature type="active site" description="Proton acceptor" evidence="5">
    <location>
        <position position="93"/>
    </location>
</feature>
<feature type="binding site" evidence="7">
    <location>
        <position position="135"/>
    </location>
    <ligand>
        <name>a divalent metal cation</name>
        <dbReference type="ChEBI" id="CHEBI:60240"/>
    </ligand>
</feature>
<dbReference type="SUPFAM" id="SSF51735">
    <property type="entry name" value="NAD(P)-binding Rossmann-fold domains"/>
    <property type="match status" value="1"/>
</dbReference>
<dbReference type="Pfam" id="PF03949">
    <property type="entry name" value="Malic_M"/>
    <property type="match status" value="1"/>
</dbReference>
<dbReference type="InterPro" id="IPR015884">
    <property type="entry name" value="Malic_enzyme_CS"/>
</dbReference>
<dbReference type="SMART" id="SM01274">
    <property type="entry name" value="malic"/>
    <property type="match status" value="1"/>
</dbReference>
<dbReference type="PANTHER" id="PTHR43237:SF4">
    <property type="entry name" value="NADP-DEPENDENT MALIC ENZYME"/>
    <property type="match status" value="1"/>
</dbReference>
<evidence type="ECO:0000313" key="10">
    <source>
        <dbReference type="EMBL" id="QTX02684.1"/>
    </source>
</evidence>
<reference evidence="10" key="1">
    <citation type="submission" date="2020-06" db="EMBL/GenBank/DDBJ databases">
        <title>Complete genome sequence of Candidatus Phytoplasma luffae NCHU2019.</title>
        <authorList>
            <person name="Cho S.-T."/>
            <person name="Tan C.-M."/>
            <person name="Li J.-R."/>
            <person name="Chien Y.-Y."/>
            <person name="Chiu Y.-C."/>
            <person name="Yang J.-Y."/>
            <person name="Kuo C.-H."/>
        </authorList>
    </citation>
    <scope>NUCLEOTIDE SEQUENCE</scope>
    <source>
        <strain evidence="10">NCHU2019</strain>
    </source>
</reference>
<dbReference type="FunFam" id="3.40.50.10380:FF:000003">
    <property type="entry name" value="NADP-dependent malic enzyme"/>
    <property type="match status" value="1"/>
</dbReference>
<evidence type="ECO:0000256" key="7">
    <source>
        <dbReference type="PIRSR" id="PIRSR000106-3"/>
    </source>
</evidence>
<dbReference type="GO" id="GO:0046872">
    <property type="term" value="F:metal ion binding"/>
    <property type="evidence" value="ECO:0007669"/>
    <property type="project" value="UniProtKB-KW"/>
</dbReference>
<dbReference type="SUPFAM" id="SSF53223">
    <property type="entry name" value="Aminoacid dehydrogenase-like, N-terminal domain"/>
    <property type="match status" value="1"/>
</dbReference>
<dbReference type="PANTHER" id="PTHR43237">
    <property type="entry name" value="NADP-DEPENDENT MALIC ENZYME"/>
    <property type="match status" value="1"/>
</dbReference>
<feature type="active site" description="Proton donor" evidence="5">
    <location>
        <position position="38"/>
    </location>
</feature>
<evidence type="ECO:0000256" key="5">
    <source>
        <dbReference type="PIRSR" id="PIRSR000106-1"/>
    </source>
</evidence>
<feature type="binding site" evidence="6">
    <location>
        <position position="318"/>
    </location>
    <ligand>
        <name>(S)-malate</name>
        <dbReference type="ChEBI" id="CHEBI:15589"/>
    </ligand>
</feature>
<comment type="similarity">
    <text evidence="2">Belongs to the malic enzymes family.</text>
</comment>
<keyword evidence="11" id="KW-1185">Reference proteome</keyword>
<evidence type="ECO:0000313" key="11">
    <source>
        <dbReference type="Proteomes" id="UP000672038"/>
    </source>
</evidence>
<dbReference type="PROSITE" id="PS00331">
    <property type="entry name" value="MALIC_ENZYMES"/>
    <property type="match status" value="1"/>
</dbReference>
<gene>
    <name evidence="10" type="primary">sfcA</name>
    <name evidence="10" type="ORF">LFWB_1140</name>
</gene>